<comment type="pathway">
    <text evidence="1 4">Purine metabolism; IMP biosynthesis via de novo pathway; N(2)-formyl-N(1)-(5-phospho-D-ribosyl)glycinamide from N(1)-(5-phospho-D-ribosyl)glycinamide (10-formyl THF route): step 1/1.</text>
</comment>
<keyword evidence="7" id="KW-1185">Reference proteome</keyword>
<dbReference type="InterPro" id="IPR002376">
    <property type="entry name" value="Formyl_transf_N"/>
</dbReference>
<dbReference type="Pfam" id="PF00551">
    <property type="entry name" value="Formyl_trans_N"/>
    <property type="match status" value="1"/>
</dbReference>
<dbReference type="PANTHER" id="PTHR43369:SF2">
    <property type="entry name" value="PHOSPHORIBOSYLGLYCINAMIDE FORMYLTRANSFERASE"/>
    <property type="match status" value="1"/>
</dbReference>
<dbReference type="InterPro" id="IPR004607">
    <property type="entry name" value="GART"/>
</dbReference>
<dbReference type="InterPro" id="IPR036477">
    <property type="entry name" value="Formyl_transf_N_sf"/>
</dbReference>
<comment type="similarity">
    <text evidence="4">Belongs to the GART family.</text>
</comment>
<accession>A0A7K0K1M7</accession>
<dbReference type="GO" id="GO:0006189">
    <property type="term" value="P:'de novo' IMP biosynthetic process"/>
    <property type="evidence" value="ECO:0007669"/>
    <property type="project" value="UniProtKB-UniRule"/>
</dbReference>
<dbReference type="UniPathway" id="UPA00074">
    <property type="reaction ID" value="UER00126"/>
</dbReference>
<feature type="binding site" evidence="4">
    <location>
        <position position="119"/>
    </location>
    <ligand>
        <name>(6R)-10-formyltetrahydrofolate</name>
        <dbReference type="ChEBI" id="CHEBI:195366"/>
    </ligand>
</feature>
<dbReference type="Gene3D" id="3.40.50.170">
    <property type="entry name" value="Formyl transferase, N-terminal domain"/>
    <property type="match status" value="1"/>
</dbReference>
<dbReference type="GO" id="GO:0005829">
    <property type="term" value="C:cytosol"/>
    <property type="evidence" value="ECO:0007669"/>
    <property type="project" value="TreeGrafter"/>
</dbReference>
<feature type="binding site" evidence="4">
    <location>
        <begin position="102"/>
        <end position="105"/>
    </location>
    <ligand>
        <name>(6R)-10-formyltetrahydrofolate</name>
        <dbReference type="ChEBI" id="CHEBI:195366"/>
    </ligand>
</feature>
<comment type="function">
    <text evidence="4">Catalyzes the transfer of a formyl group from 10-formyltetrahydrofolate to 5-phospho-ribosyl-glycinamide (GAR), producing 5-phospho-ribosyl-N-formylglycinamide (FGAR) and tetrahydrofolate.</text>
</comment>
<keyword evidence="2 4" id="KW-0808">Transferase</keyword>
<dbReference type="GO" id="GO:0004644">
    <property type="term" value="F:phosphoribosylglycinamide formyltransferase activity"/>
    <property type="evidence" value="ECO:0007669"/>
    <property type="project" value="UniProtKB-UniRule"/>
</dbReference>
<dbReference type="HAMAP" id="MF_01930">
    <property type="entry name" value="PurN"/>
    <property type="match status" value="1"/>
</dbReference>
<name>A0A7K0K1M7_9ACTO</name>
<sequence>MTKQTFTLPSNRPTRIVVLISGTGSNLQALAQATRNSDFRGEIVGVLSDRDTAEGITWSQNEGLDTAVVSLGDFSDRESWDAAMTETVNKWQPDLVVSAGFLKILGPRFLAAFPNHIVNTHNSLLPSFVGIHGPRDALRAGVKLAGATLFVVDPGMDTGPILAQTAVPVEDDDTVETLTERIKTAERAQLVESVGKMIANGWWIDGVHAGF</sequence>
<proteinExistence type="inferred from homology"/>
<dbReference type="SUPFAM" id="SSF53328">
    <property type="entry name" value="Formyltransferase"/>
    <property type="match status" value="1"/>
</dbReference>
<evidence type="ECO:0000256" key="2">
    <source>
        <dbReference type="ARBA" id="ARBA00022679"/>
    </source>
</evidence>
<organism evidence="6 7">
    <name type="scientific">Mobiluncus porci</name>
    <dbReference type="NCBI Taxonomy" id="2652278"/>
    <lineage>
        <taxon>Bacteria</taxon>
        <taxon>Bacillati</taxon>
        <taxon>Actinomycetota</taxon>
        <taxon>Actinomycetes</taxon>
        <taxon>Actinomycetales</taxon>
        <taxon>Actinomycetaceae</taxon>
        <taxon>Mobiluncus</taxon>
    </lineage>
</organism>
<dbReference type="EC" id="2.1.2.2" evidence="4"/>
<comment type="caution">
    <text evidence="6">The sequence shown here is derived from an EMBL/GenBank/DDBJ whole genome shotgun (WGS) entry which is preliminary data.</text>
</comment>
<dbReference type="NCBIfam" id="TIGR00639">
    <property type="entry name" value="PurN"/>
    <property type="match status" value="1"/>
</dbReference>
<feature type="active site" description="Proton donor" evidence="4">
    <location>
        <position position="121"/>
    </location>
</feature>
<feature type="binding site" evidence="4">
    <location>
        <begin position="24"/>
        <end position="26"/>
    </location>
    <ligand>
        <name>N(1)-(5-phospho-beta-D-ribosyl)glycinamide</name>
        <dbReference type="ChEBI" id="CHEBI:143788"/>
    </ligand>
</feature>
<evidence type="ECO:0000259" key="5">
    <source>
        <dbReference type="Pfam" id="PF00551"/>
    </source>
</evidence>
<evidence type="ECO:0000256" key="1">
    <source>
        <dbReference type="ARBA" id="ARBA00005054"/>
    </source>
</evidence>
<dbReference type="CDD" id="cd08645">
    <property type="entry name" value="FMT_core_GART"/>
    <property type="match status" value="1"/>
</dbReference>
<reference evidence="6 7" key="1">
    <citation type="submission" date="2019-08" db="EMBL/GenBank/DDBJ databases">
        <title>In-depth cultivation of the pig gut microbiome towards novel bacterial diversity and tailored functional studies.</title>
        <authorList>
            <person name="Wylensek D."/>
            <person name="Hitch T.C.A."/>
            <person name="Clavel T."/>
        </authorList>
    </citation>
    <scope>NUCLEOTIDE SEQUENCE [LARGE SCALE GENOMIC DNA]</scope>
    <source>
        <strain evidence="6 7">RF-GAM-744-WT-7</strain>
    </source>
</reference>
<dbReference type="EMBL" id="VUMY01000005">
    <property type="protein sequence ID" value="MST49334.1"/>
    <property type="molecule type" value="Genomic_DNA"/>
</dbReference>
<feature type="site" description="Raises pKa of active site His" evidence="4">
    <location>
        <position position="157"/>
    </location>
</feature>
<dbReference type="PANTHER" id="PTHR43369">
    <property type="entry name" value="PHOSPHORIBOSYLGLYCINAMIDE FORMYLTRANSFERASE"/>
    <property type="match status" value="1"/>
</dbReference>
<gene>
    <name evidence="4" type="primary">purN</name>
    <name evidence="6" type="ORF">FYJ63_03640</name>
</gene>
<evidence type="ECO:0000256" key="4">
    <source>
        <dbReference type="HAMAP-Rule" id="MF_01930"/>
    </source>
</evidence>
<evidence type="ECO:0000256" key="3">
    <source>
        <dbReference type="ARBA" id="ARBA00022755"/>
    </source>
</evidence>
<keyword evidence="3 4" id="KW-0658">Purine biosynthesis</keyword>
<dbReference type="AlphaFoldDB" id="A0A7K0K1M7"/>
<comment type="catalytic activity">
    <reaction evidence="4">
        <text>N(1)-(5-phospho-beta-D-ribosyl)glycinamide + (6R)-10-formyltetrahydrofolate = N(2)-formyl-N(1)-(5-phospho-beta-D-ribosyl)glycinamide + (6S)-5,6,7,8-tetrahydrofolate + H(+)</text>
        <dbReference type="Rhea" id="RHEA:15053"/>
        <dbReference type="ChEBI" id="CHEBI:15378"/>
        <dbReference type="ChEBI" id="CHEBI:57453"/>
        <dbReference type="ChEBI" id="CHEBI:143788"/>
        <dbReference type="ChEBI" id="CHEBI:147286"/>
        <dbReference type="ChEBI" id="CHEBI:195366"/>
        <dbReference type="EC" id="2.1.2.2"/>
    </reaction>
</comment>
<evidence type="ECO:0000313" key="7">
    <source>
        <dbReference type="Proteomes" id="UP000442535"/>
    </source>
</evidence>
<dbReference type="Proteomes" id="UP000442535">
    <property type="component" value="Unassembled WGS sequence"/>
</dbReference>
<protein>
    <recommendedName>
        <fullName evidence="4">Phosphoribosylglycinamide formyltransferase</fullName>
        <ecNumber evidence="4">2.1.2.2</ecNumber>
    </recommendedName>
    <alternativeName>
        <fullName evidence="4">5'-phosphoribosylglycinamide transformylase</fullName>
    </alternativeName>
    <alternativeName>
        <fullName evidence="4">GAR transformylase</fullName>
        <shortName evidence="4">GART</shortName>
    </alternativeName>
</protein>
<evidence type="ECO:0000313" key="6">
    <source>
        <dbReference type="EMBL" id="MST49334.1"/>
    </source>
</evidence>
<feature type="binding site" evidence="4">
    <location>
        <position position="77"/>
    </location>
    <ligand>
        <name>(6R)-10-formyltetrahydrofolate</name>
        <dbReference type="ChEBI" id="CHEBI:195366"/>
    </ligand>
</feature>
<feature type="domain" description="Formyl transferase N-terminal" evidence="5">
    <location>
        <begin position="15"/>
        <end position="193"/>
    </location>
</feature>
<dbReference type="RefSeq" id="WP_154543879.1">
    <property type="nucleotide sequence ID" value="NZ_VUMY01000005.1"/>
</dbReference>